<proteinExistence type="predicted"/>
<organism evidence="2 3">
    <name type="scientific">Actinoplanes derwentensis</name>
    <dbReference type="NCBI Taxonomy" id="113562"/>
    <lineage>
        <taxon>Bacteria</taxon>
        <taxon>Bacillati</taxon>
        <taxon>Actinomycetota</taxon>
        <taxon>Actinomycetes</taxon>
        <taxon>Micromonosporales</taxon>
        <taxon>Micromonosporaceae</taxon>
        <taxon>Actinoplanes</taxon>
    </lineage>
</organism>
<dbReference type="RefSeq" id="WP_092545194.1">
    <property type="nucleotide sequence ID" value="NZ_BOMJ01000001.1"/>
</dbReference>
<protein>
    <submittedName>
        <fullName evidence="2">Uncharacterized protein</fullName>
    </submittedName>
</protein>
<evidence type="ECO:0000313" key="3">
    <source>
        <dbReference type="Proteomes" id="UP000198688"/>
    </source>
</evidence>
<keyword evidence="1" id="KW-0472">Membrane</keyword>
<dbReference type="Proteomes" id="UP000198688">
    <property type="component" value="Chromosome I"/>
</dbReference>
<gene>
    <name evidence="2" type="ORF">SAMN04489716_3003</name>
</gene>
<sequence length="115" mass="12094">MRAGCRGVPTELDIRLVLPPLLSGTAWSTGYWRGIVTLTAVALALALIRARALRLREHAADQVAGRRGGGPEPVTAMPAGATEPTGGMFLLFVTVTYVSLTLLSPLFVLAGHLTT</sequence>
<evidence type="ECO:0000313" key="2">
    <source>
        <dbReference type="EMBL" id="SDT25039.1"/>
    </source>
</evidence>
<evidence type="ECO:0000256" key="1">
    <source>
        <dbReference type="SAM" id="Phobius"/>
    </source>
</evidence>
<dbReference type="STRING" id="113562.SAMN04489716_3003"/>
<feature type="transmembrane region" description="Helical" evidence="1">
    <location>
        <begin position="89"/>
        <end position="110"/>
    </location>
</feature>
<keyword evidence="1" id="KW-1133">Transmembrane helix</keyword>
<accession>A0A1H1YUR3</accession>
<feature type="transmembrane region" description="Helical" evidence="1">
    <location>
        <begin position="30"/>
        <end position="48"/>
    </location>
</feature>
<reference evidence="2 3" key="1">
    <citation type="submission" date="2016-10" db="EMBL/GenBank/DDBJ databases">
        <authorList>
            <person name="de Groot N.N."/>
        </authorList>
    </citation>
    <scope>NUCLEOTIDE SEQUENCE [LARGE SCALE GENOMIC DNA]</scope>
    <source>
        <strain evidence="2 3">DSM 43941</strain>
    </source>
</reference>
<dbReference type="EMBL" id="LT629758">
    <property type="protein sequence ID" value="SDT25039.1"/>
    <property type="molecule type" value="Genomic_DNA"/>
</dbReference>
<dbReference type="AlphaFoldDB" id="A0A1H1YUR3"/>
<name>A0A1H1YUR3_9ACTN</name>
<keyword evidence="3" id="KW-1185">Reference proteome</keyword>
<keyword evidence="1" id="KW-0812">Transmembrane</keyword>